<evidence type="ECO:0000259" key="3">
    <source>
        <dbReference type="Pfam" id="PF16201"/>
    </source>
</evidence>
<name>A0A9W8HJX2_9FUNG</name>
<dbReference type="OrthoDB" id="72892at2759"/>
<dbReference type="GO" id="GO:0000466">
    <property type="term" value="P:maturation of 5.8S rRNA from tricistronic rRNA transcript (SSU-rRNA, 5.8S rRNA, LSU-rRNA)"/>
    <property type="evidence" value="ECO:0007669"/>
    <property type="project" value="TreeGrafter"/>
</dbReference>
<gene>
    <name evidence="4" type="ORF">GGI15_001489</name>
</gene>
<reference evidence="4" key="1">
    <citation type="submission" date="2022-07" db="EMBL/GenBank/DDBJ databases">
        <title>Phylogenomic reconstructions and comparative analyses of Kickxellomycotina fungi.</title>
        <authorList>
            <person name="Reynolds N.K."/>
            <person name="Stajich J.E."/>
            <person name="Barry K."/>
            <person name="Grigoriev I.V."/>
            <person name="Crous P."/>
            <person name="Smith M.E."/>
        </authorList>
    </citation>
    <scope>NUCLEOTIDE SEQUENCE</scope>
    <source>
        <strain evidence="4">BCRC 34489</strain>
    </source>
</reference>
<feature type="domain" description="URB1 N-terminal" evidence="2">
    <location>
        <begin position="133"/>
        <end position="483"/>
    </location>
</feature>
<dbReference type="GO" id="GO:0000463">
    <property type="term" value="P:maturation of LSU-rRNA from tricistronic rRNA transcript (SSU-rRNA, 5.8S rRNA, LSU-rRNA)"/>
    <property type="evidence" value="ECO:0007669"/>
    <property type="project" value="TreeGrafter"/>
</dbReference>
<dbReference type="PANTHER" id="PTHR13500">
    <property type="entry name" value="NUCLEOLAR PRERIBOSOMAL-ASSOCIATED PROTEIN 1"/>
    <property type="match status" value="1"/>
</dbReference>
<dbReference type="EMBL" id="JANBUM010000059">
    <property type="protein sequence ID" value="KAJ2786494.1"/>
    <property type="molecule type" value="Genomic_DNA"/>
</dbReference>
<protein>
    <submittedName>
        <fullName evidence="4">Uncharacterized protein</fullName>
    </submittedName>
</protein>
<evidence type="ECO:0000256" key="1">
    <source>
        <dbReference type="SAM" id="MobiDB-lite"/>
    </source>
</evidence>
<evidence type="ECO:0000259" key="2">
    <source>
        <dbReference type="Pfam" id="PF11707"/>
    </source>
</evidence>
<dbReference type="Pfam" id="PF16201">
    <property type="entry name" value="NopRA1"/>
    <property type="match status" value="1"/>
</dbReference>
<sequence length="2301" mass="244885">MSAVVREKSDSKRKRSQPADGPAGKAGAGRKEPADSDAEELVKRVKALQTSDSMKEHEKDVLIAFKSPEDIQQALNSLNTDLLIQGFMHVSEHLKICNHGVSESTTQAQRAHQESCQRIVYQWAALSDNFAALEQAWQNAYTYSISRLDSLIPLVIGQLLKTFDTAGGMKYGNRLAQIVLDKFMKPIYRALNMPRSAACVACLQLLCQTVEFGRGEHADRVLRQFDWTLKTLVEMPNTRAVVVGFSIRRLWIRFVLGFFSAERCRSFNELFRVRSLISNLFICVEKDSYADLHMLLTSVYDSIVLNEGIAKADKVRIFSVGLMGNLAKAAKATAPVRLADVGVGRAARFVPGDAGGGEAEEITCDSMSALVIRFFRGMMTFPGHGICFPQYGLYPAQRGSTVAAAAGDGVAAVSKDGTFAGTHDLCNSQILRILVHALHPAASKRMGDLAVDIMRVSPELIAPFWRSYHPTFDARLSLRYLGNMAFATKVIGIDLPLPPVDADDARLRMPPRLATLVEHVYPQALARHVIGHGLQQRSSPLVVYRNLLVVDVALRKLDAARAWIARQAQAQAGGAGREWEQLDQALVALVRQRVPEAKVVLAMQRVMLGTFDEARGAADAEARREAACREAVFRNVLMRVVSGYQRHFSALLVEHSFELGRLLADVRLADHLAPPTPAGDQGPARNPLNAHTLLCLLRALEAAPAGHTRWLGRVDGLVGHTYLGTVVMLFLYAPQPEVRASARAVSLAALRSTGLFDHDAGGEAGCWLDALALLASPQALRSTRIAEASAAALERARALVMFLESAVVYAAKQPNKYADCLSSASASSSSAAAAEALRVSPLLAAVVEAAVLKMSAGSGPLAESMRGASVARMAAEMQGNAAFAYVREVACRVAEAVPGAAEMLRAYLAQAAVVVLAPRAAKVDAESAEHAHYTAVFSAFGVHIADTRAYLALLCSSPPPDGAVPERAPGELPAEAGRMLASGFSDLCGDFAARLDAYLDAAAAALQTHAGRVPAHVLTQWLLAMAAGQQGDARQMAFIVCVRWITQHERVPSEQQPLWASGVFLELAPEILQADDLAFLAALVRHLLAARRPGLLAAPAVQRLLVHVMLALRGSAGFAPCARMLLRMVCTRGEGARQAPLVFALVAAHTQSLADAGRVLAEYAALGGERPADAAHAAVFGLAGLARRSAEWVSADAAVRIWAPLAASIRAGVARALAADHAGLAYALGLLRLACPAIAPDVRVEVARMLCDGVGKAADTRRVCAVAVAVFELLQGVAGVPADVCGMRGALGVRVVGLWAADGGRRLAQAAAAAAVGAGEPAGGLQARIGAARQRMGRPVDYAADVDIARVLGRLHRRAARGFAGTSDTRDILARLLGSGGPATRRRACAWAAEACSRKHCRVDVLSWLAHVLAQRYSAAGDRAWWTASALARDIHGLCVAVGARMNGAEDLADEGGRFVAAVFVQASPDAGAVGRLCAALAADAPAEIVRARALRAAQPPAALLGVLADAVEMSQRCDAPEAALGVLAEAAEHVMRGMSACDDGGALTRCFAAIDAALRAQCLELDGDNAYWPAARVEALAAQASAGVFRLLAFAALAVGKAGASSAGQQQQHAWFGVLRMVLRCRLFGLRMQGAQRDALALLVAALWALSAPSLSRWSARLEDFLGLDELEALAGAYGGTTTAADGLLHHVLVAYEDVTRQSVLRAMLVFGPRAAAMYGRRRVGNAQYLLERSENLVGEVDADVVADAMAAVDEARMLRSLVEFPVDSAFAREGPVERMVARLAGGTAAAVVVGTEENYDPRFVLRWLWAVLNSGCPVDHRRLVEANAVGLALAALSSAHVPTRKLAYYVLDVFYAQFSDDASGWFSGKRQCLLLLDSLRNALVRSSSDGGHDDDDVFPRVPFTTALFSATSLPLMLRPEHAMFADVNRFLLKQPWLELDEIPLVRATLRSSLPDARRQRVHMLRLAAQGARAMDASWRWFARSHVVTTLLALAPAPLGDVATGRSALTLLLHVSGRENPRALVRHVAKNRFALLSWVRSQVGLEVNALGACAAQACVERRMGGHTVYVRGVRAAVVNLVVLVRVVVRVVANFPVVARGEEKVAGCNKFWVVGGGRQAAAGAVGQSAAMDVLRLAVCSLAQCLPLLSDGMVALVVGPALALLRGVAGCACLLAGMQRSVGPLPAGGMPQAGDIVRGALRALEAVEPWVDERLVVGGWLAEDPWSLQSVALARSVDVLLGVPGDAEVSWEYRGVVRALAEWCTEDRGACGPRECSEVLVRALAIGLPQVGRAANALADED</sequence>
<feature type="region of interest" description="Disordered" evidence="1">
    <location>
        <begin position="1"/>
        <end position="42"/>
    </location>
</feature>
<feature type="domain" description="URB1 C-terminal" evidence="3">
    <location>
        <begin position="1832"/>
        <end position="2020"/>
    </location>
</feature>
<comment type="caution">
    <text evidence="4">The sequence shown here is derived from an EMBL/GenBank/DDBJ whole genome shotgun (WGS) entry which is preliminary data.</text>
</comment>
<proteinExistence type="predicted"/>
<dbReference type="Pfam" id="PF11707">
    <property type="entry name" value="Npa1"/>
    <property type="match status" value="1"/>
</dbReference>
<feature type="compositionally biased region" description="Basic and acidic residues" evidence="1">
    <location>
        <begin position="1"/>
        <end position="10"/>
    </location>
</feature>
<dbReference type="GO" id="GO:0005730">
    <property type="term" value="C:nucleolus"/>
    <property type="evidence" value="ECO:0007669"/>
    <property type="project" value="TreeGrafter"/>
</dbReference>
<dbReference type="InterPro" id="IPR039844">
    <property type="entry name" value="URB1"/>
</dbReference>
<evidence type="ECO:0000313" key="4">
    <source>
        <dbReference type="EMBL" id="KAJ2786494.1"/>
    </source>
</evidence>
<keyword evidence="5" id="KW-1185">Reference proteome</keyword>
<dbReference type="InterPro" id="IPR021714">
    <property type="entry name" value="URB1_N"/>
</dbReference>
<dbReference type="Proteomes" id="UP001140172">
    <property type="component" value="Unassembled WGS sequence"/>
</dbReference>
<accession>A0A9W8HJX2</accession>
<evidence type="ECO:0000313" key="5">
    <source>
        <dbReference type="Proteomes" id="UP001140172"/>
    </source>
</evidence>
<dbReference type="InterPro" id="IPR032436">
    <property type="entry name" value="URB1_C"/>
</dbReference>
<dbReference type="PANTHER" id="PTHR13500:SF0">
    <property type="entry name" value="NUCLEOLAR PRE-RIBOSOMAL-ASSOCIATED PROTEIN 1"/>
    <property type="match status" value="1"/>
</dbReference>
<organism evidence="4 5">
    <name type="scientific">Coemansia interrupta</name>
    <dbReference type="NCBI Taxonomy" id="1126814"/>
    <lineage>
        <taxon>Eukaryota</taxon>
        <taxon>Fungi</taxon>
        <taxon>Fungi incertae sedis</taxon>
        <taxon>Zoopagomycota</taxon>
        <taxon>Kickxellomycotina</taxon>
        <taxon>Kickxellomycetes</taxon>
        <taxon>Kickxellales</taxon>
        <taxon>Kickxellaceae</taxon>
        <taxon>Coemansia</taxon>
    </lineage>
</organism>